<feature type="transmembrane region" description="Helical" evidence="6">
    <location>
        <begin position="124"/>
        <end position="146"/>
    </location>
</feature>
<feature type="transmembrane region" description="Helical" evidence="6">
    <location>
        <begin position="207"/>
        <end position="227"/>
    </location>
</feature>
<evidence type="ECO:0000313" key="8">
    <source>
        <dbReference type="EMBL" id="KAH0967881.1"/>
    </source>
</evidence>
<comment type="caution">
    <text evidence="8">The sequence shown here is derived from an EMBL/GenBank/DDBJ whole genome shotgun (WGS) entry which is preliminary data.</text>
</comment>
<dbReference type="InterPro" id="IPR052337">
    <property type="entry name" value="SAT4-like"/>
</dbReference>
<feature type="transmembrane region" description="Helical" evidence="6">
    <location>
        <begin position="86"/>
        <end position="112"/>
    </location>
</feature>
<keyword evidence="9" id="KW-1185">Reference proteome</keyword>
<feature type="transmembrane region" description="Helical" evidence="6">
    <location>
        <begin position="46"/>
        <end position="66"/>
    </location>
</feature>
<feature type="domain" description="Rhodopsin" evidence="7">
    <location>
        <begin position="30"/>
        <end position="272"/>
    </location>
</feature>
<dbReference type="GeneID" id="68349652"/>
<dbReference type="OrthoDB" id="5429740at2759"/>
<evidence type="ECO:0000313" key="9">
    <source>
        <dbReference type="Proteomes" id="UP000824596"/>
    </source>
</evidence>
<dbReference type="Proteomes" id="UP000824596">
    <property type="component" value="Unassembled WGS sequence"/>
</dbReference>
<dbReference type="EMBL" id="JAIZPD010000001">
    <property type="protein sequence ID" value="KAH0967881.1"/>
    <property type="molecule type" value="Genomic_DNA"/>
</dbReference>
<accession>A0A9P8SP63</accession>
<dbReference type="PANTHER" id="PTHR33048:SF146">
    <property type="entry name" value="INTEGRAL MEMBRANE PROTEIN"/>
    <property type="match status" value="1"/>
</dbReference>
<feature type="transmembrane region" description="Helical" evidence="6">
    <location>
        <begin position="247"/>
        <end position="270"/>
    </location>
</feature>
<reference evidence="8" key="1">
    <citation type="submission" date="2021-09" db="EMBL/GenBank/DDBJ databases">
        <title>A high-quality genome of the endoparasitic fungus Hirsutella rhossiliensis with a comparison of Hirsutella genomes reveals transposable elements contributing to genome size variation.</title>
        <authorList>
            <person name="Lin R."/>
            <person name="Jiao Y."/>
            <person name="Sun X."/>
            <person name="Ling J."/>
            <person name="Xie B."/>
            <person name="Cheng X."/>
        </authorList>
    </citation>
    <scope>NUCLEOTIDE SEQUENCE</scope>
    <source>
        <strain evidence="8">HR02</strain>
    </source>
</reference>
<organism evidence="8 9">
    <name type="scientific">Hirsutella rhossiliensis</name>
    <dbReference type="NCBI Taxonomy" id="111463"/>
    <lineage>
        <taxon>Eukaryota</taxon>
        <taxon>Fungi</taxon>
        <taxon>Dikarya</taxon>
        <taxon>Ascomycota</taxon>
        <taxon>Pezizomycotina</taxon>
        <taxon>Sordariomycetes</taxon>
        <taxon>Hypocreomycetidae</taxon>
        <taxon>Hypocreales</taxon>
        <taxon>Ophiocordycipitaceae</taxon>
        <taxon>Hirsutella</taxon>
    </lineage>
</organism>
<evidence type="ECO:0000256" key="3">
    <source>
        <dbReference type="ARBA" id="ARBA00022989"/>
    </source>
</evidence>
<comment type="subcellular location">
    <subcellularLocation>
        <location evidence="1">Membrane</location>
        <topology evidence="1">Multi-pass membrane protein</topology>
    </subcellularLocation>
</comment>
<sequence length="292" mass="32784">MSSSAPVDRGPALEAAIWTQIVIAFVFVVLRFWARFYPRGIGLDDGLMLTSWVLFLASGVIIQLGAQDGMTLHFQDLSIETQQYQLQLVVIFLAIAIATTWLGKVAIGITILRIIGNTSPWKRYAILVLLGLMTLFSVTDIFLSLFRCGNPRAQWDYELAATATCLPRSKTNPFNDGTNAILVFADYFLSVLPMAVIWGLRMPLRRRIMVIVLLGLTIITGVAGTVKMVHVSLLDMNDITGGIYDSLIWYGIETMFIIVFGSMPALHPLWRRFFQLLGNRRHQELNRQPTMT</sequence>
<dbReference type="GO" id="GO:0016020">
    <property type="term" value="C:membrane"/>
    <property type="evidence" value="ECO:0007669"/>
    <property type="project" value="UniProtKB-SubCell"/>
</dbReference>
<dbReference type="InterPro" id="IPR049326">
    <property type="entry name" value="Rhodopsin_dom_fungi"/>
</dbReference>
<keyword evidence="3 6" id="KW-1133">Transmembrane helix</keyword>
<proteinExistence type="inferred from homology"/>
<gene>
    <name evidence="8" type="ORF">HRG_00523</name>
</gene>
<feature type="transmembrane region" description="Helical" evidence="6">
    <location>
        <begin position="15"/>
        <end position="34"/>
    </location>
</feature>
<dbReference type="RefSeq" id="XP_044725394.1">
    <property type="nucleotide sequence ID" value="XM_044858994.1"/>
</dbReference>
<evidence type="ECO:0000256" key="1">
    <source>
        <dbReference type="ARBA" id="ARBA00004141"/>
    </source>
</evidence>
<dbReference type="PANTHER" id="PTHR33048">
    <property type="entry name" value="PTH11-LIKE INTEGRAL MEMBRANE PROTEIN (AFU_ORTHOLOGUE AFUA_5G11245)"/>
    <property type="match status" value="1"/>
</dbReference>
<keyword evidence="2 6" id="KW-0812">Transmembrane</keyword>
<evidence type="ECO:0000256" key="4">
    <source>
        <dbReference type="ARBA" id="ARBA00023136"/>
    </source>
</evidence>
<name>A0A9P8SP63_9HYPO</name>
<evidence type="ECO:0000259" key="7">
    <source>
        <dbReference type="Pfam" id="PF20684"/>
    </source>
</evidence>
<evidence type="ECO:0000256" key="2">
    <source>
        <dbReference type="ARBA" id="ARBA00022692"/>
    </source>
</evidence>
<comment type="similarity">
    <text evidence="5">Belongs to the SAT4 family.</text>
</comment>
<dbReference type="AlphaFoldDB" id="A0A9P8SP63"/>
<protein>
    <recommendedName>
        <fullName evidence="7">Rhodopsin domain-containing protein</fullName>
    </recommendedName>
</protein>
<dbReference type="Pfam" id="PF20684">
    <property type="entry name" value="Fung_rhodopsin"/>
    <property type="match status" value="1"/>
</dbReference>
<evidence type="ECO:0000256" key="5">
    <source>
        <dbReference type="ARBA" id="ARBA00038359"/>
    </source>
</evidence>
<evidence type="ECO:0000256" key="6">
    <source>
        <dbReference type="SAM" id="Phobius"/>
    </source>
</evidence>
<keyword evidence="4 6" id="KW-0472">Membrane</keyword>
<feature type="transmembrane region" description="Helical" evidence="6">
    <location>
        <begin position="180"/>
        <end position="200"/>
    </location>
</feature>